<proteinExistence type="predicted"/>
<feature type="region of interest" description="Disordered" evidence="1">
    <location>
        <begin position="200"/>
        <end position="225"/>
    </location>
</feature>
<comment type="caution">
    <text evidence="2">The sequence shown here is derived from an EMBL/GenBank/DDBJ whole genome shotgun (WGS) entry which is preliminary data.</text>
</comment>
<dbReference type="AlphaFoldDB" id="A0A4U0TKF0"/>
<sequence length="529" mass="59448">MVFYQPPKRKPGNKTNLGDLPQEILLQILRDEGLSTPDLLRARLANSVLTAGCSDILNERLRVLYVHPSASSLKHAVSICEHSILGAKIEEVVLVGKSMWREIEVLYPGFRNHSEQQWRLAAGFASRFRPWPRKFPEKHSFQGGRVPELSDSHAGMPFETEYKRLINALACWSGLKKIAFAETVAVAGWNQPSEYVVKTHAQKNSEPAKDFIRPSQKQRQRTTTDTRHSDIDVLLSLLFHPSLDFSTLSIGDDMPFSSAWKYHEIPPLLENALESRAHKLAALTNLELTFTRGWRGTPWHTFCRNTLEQATGLRHLRLVWKPNAAVKYSREEEAIWEALPSRPASADPPSETASASLPPSTYPPTLKTFELIANPPPPSTATRAPRPLCFITEDLGGFLTSHASTLEKVVFNNIVFISRPSDFALLPTTRAALAALQDCAKLKLKHVRWVVSRFEHDARCKKRDGEATVGCKLDCGVYCELDRRNAKMERVEGLAREVGVSLGEEGEGWEFGECVKREWAEGEVANARW</sequence>
<keyword evidence="3" id="KW-1185">Reference proteome</keyword>
<dbReference type="EMBL" id="NAJL01000085">
    <property type="protein sequence ID" value="TKA22085.1"/>
    <property type="molecule type" value="Genomic_DNA"/>
</dbReference>
<dbReference type="OrthoDB" id="5422579at2759"/>
<dbReference type="Proteomes" id="UP000308549">
    <property type="component" value="Unassembled WGS sequence"/>
</dbReference>
<protein>
    <submittedName>
        <fullName evidence="2">Uncharacterized protein</fullName>
    </submittedName>
</protein>
<feature type="region of interest" description="Disordered" evidence="1">
    <location>
        <begin position="340"/>
        <end position="359"/>
    </location>
</feature>
<evidence type="ECO:0000256" key="1">
    <source>
        <dbReference type="SAM" id="MobiDB-lite"/>
    </source>
</evidence>
<name>A0A4U0TKF0_9PEZI</name>
<organism evidence="2 3">
    <name type="scientific">Salinomyces thailandicus</name>
    <dbReference type="NCBI Taxonomy" id="706561"/>
    <lineage>
        <taxon>Eukaryota</taxon>
        <taxon>Fungi</taxon>
        <taxon>Dikarya</taxon>
        <taxon>Ascomycota</taxon>
        <taxon>Pezizomycotina</taxon>
        <taxon>Dothideomycetes</taxon>
        <taxon>Dothideomycetidae</taxon>
        <taxon>Mycosphaerellales</taxon>
        <taxon>Teratosphaeriaceae</taxon>
        <taxon>Salinomyces</taxon>
    </lineage>
</organism>
<evidence type="ECO:0000313" key="2">
    <source>
        <dbReference type="EMBL" id="TKA22085.1"/>
    </source>
</evidence>
<reference evidence="2 3" key="1">
    <citation type="submission" date="2017-03" db="EMBL/GenBank/DDBJ databases">
        <title>Genomes of endolithic fungi from Antarctica.</title>
        <authorList>
            <person name="Coleine C."/>
            <person name="Masonjones S."/>
            <person name="Stajich J.E."/>
        </authorList>
    </citation>
    <scope>NUCLEOTIDE SEQUENCE [LARGE SCALE GENOMIC DNA]</scope>
    <source>
        <strain evidence="2 3">CCFEE 6315</strain>
    </source>
</reference>
<accession>A0A4U0TKF0</accession>
<evidence type="ECO:0000313" key="3">
    <source>
        <dbReference type="Proteomes" id="UP000308549"/>
    </source>
</evidence>
<gene>
    <name evidence="2" type="ORF">B0A50_08463</name>
</gene>